<sequence>MKLTTKLSFIGLLMVFFFFSCNDEAAEDVQDAFIRRIEGIETQYQIQLNDTLRITPKVQFTEGDTTTVSYEWSINNEIVSREPNLKVPCKKLGSFYGYLKVSTNSNAEIKEFQLLVSSSYDHGLLLLTEHNGTSMLTYKRLDALEVPATRDVFAINNPKLSLGATPLSLCWTGEGITNPNNISDFSNGLEVIVSSSNPTKVFVLDANTLKVKTEVSYKGEGTFHPNYIFVPYGGQNMLWDKGGEVVCFVGNGREYIMTLNREFSLGRIKHQLPIGVQLADMACSLITNPTDMLKVYFDKTSKHLIYVSGISELKIGTTTCNIQPMLLTACGGQYADENADLRYEPREVLLIGSTNTSTTLYRFSPASKRSEETLIAKTNVTGHILPTSAVGVNPIKPFVYYSDEKGNIYSYNYESNNFSTEPYISLGHHYRAKQLIFNPYNPNELYVAAEDISIKNGLVSSLFIYDVNPKDKGKLIRKDEHIGGKTIRLIYKGNGRENRENTRL</sequence>
<name>A0ABS6YEV2_9BACT</name>
<reference evidence="2 3" key="1">
    <citation type="submission" date="2021-07" db="EMBL/GenBank/DDBJ databases">
        <title>Genomic diversity and antimicrobial resistance of Prevotella spp. isolated from chronic lung disease airways.</title>
        <authorList>
            <person name="Webb K.A."/>
            <person name="Olagoke O.S."/>
            <person name="Baird T."/>
            <person name="Neill J."/>
            <person name="Pham A."/>
            <person name="Wells T.J."/>
            <person name="Ramsay K.A."/>
            <person name="Bell S.C."/>
            <person name="Sarovich D.S."/>
            <person name="Price E.P."/>
        </authorList>
    </citation>
    <scope>NUCLEOTIDE SEQUENCE [LARGE SCALE GENOMIC DNA]</scope>
    <source>
        <strain evidence="2 3">SCHI0011.S.12</strain>
    </source>
</reference>
<proteinExistence type="predicted"/>
<dbReference type="RefSeq" id="WP_219480961.1">
    <property type="nucleotide sequence ID" value="NZ_JAHXCT010000003.1"/>
</dbReference>
<evidence type="ECO:0000256" key="1">
    <source>
        <dbReference type="SAM" id="SignalP"/>
    </source>
</evidence>
<evidence type="ECO:0008006" key="4">
    <source>
        <dbReference type="Google" id="ProtNLM"/>
    </source>
</evidence>
<keyword evidence="1" id="KW-0732">Signal</keyword>
<comment type="caution">
    <text evidence="2">The sequence shown here is derived from an EMBL/GenBank/DDBJ whole genome shotgun (WGS) entry which is preliminary data.</text>
</comment>
<organism evidence="2 3">
    <name type="scientific">Hoylesella nanceiensis</name>
    <dbReference type="NCBI Taxonomy" id="425941"/>
    <lineage>
        <taxon>Bacteria</taxon>
        <taxon>Pseudomonadati</taxon>
        <taxon>Bacteroidota</taxon>
        <taxon>Bacteroidia</taxon>
        <taxon>Bacteroidales</taxon>
        <taxon>Prevotellaceae</taxon>
        <taxon>Hoylesella</taxon>
    </lineage>
</organism>
<evidence type="ECO:0000313" key="3">
    <source>
        <dbReference type="Proteomes" id="UP000788426"/>
    </source>
</evidence>
<gene>
    <name evidence="2" type="ORF">KZO38_05600</name>
</gene>
<dbReference type="Proteomes" id="UP000788426">
    <property type="component" value="Unassembled WGS sequence"/>
</dbReference>
<protein>
    <recommendedName>
        <fullName evidence="4">Bacteroidetes PKD-like domain-containing protein</fullName>
    </recommendedName>
</protein>
<accession>A0ABS6YEV2</accession>
<feature type="chain" id="PRO_5046426233" description="Bacteroidetes PKD-like domain-containing protein" evidence="1">
    <location>
        <begin position="26"/>
        <end position="504"/>
    </location>
</feature>
<feature type="signal peptide" evidence="1">
    <location>
        <begin position="1"/>
        <end position="25"/>
    </location>
</feature>
<keyword evidence="3" id="KW-1185">Reference proteome</keyword>
<evidence type="ECO:0000313" key="2">
    <source>
        <dbReference type="EMBL" id="MBW4769234.1"/>
    </source>
</evidence>
<dbReference type="EMBL" id="JAHXCT010000003">
    <property type="protein sequence ID" value="MBW4769234.1"/>
    <property type="molecule type" value="Genomic_DNA"/>
</dbReference>
<dbReference type="PROSITE" id="PS51257">
    <property type="entry name" value="PROKAR_LIPOPROTEIN"/>
    <property type="match status" value="1"/>
</dbReference>